<reference evidence="2 3" key="1">
    <citation type="journal article" date="2021" name="Commun. Biol.">
        <title>The genome of Shorea leprosula (Dipterocarpaceae) highlights the ecological relevance of drought in aseasonal tropical rainforests.</title>
        <authorList>
            <person name="Ng K.K.S."/>
            <person name="Kobayashi M.J."/>
            <person name="Fawcett J.A."/>
            <person name="Hatakeyama M."/>
            <person name="Paape T."/>
            <person name="Ng C.H."/>
            <person name="Ang C.C."/>
            <person name="Tnah L.H."/>
            <person name="Lee C.T."/>
            <person name="Nishiyama T."/>
            <person name="Sese J."/>
            <person name="O'Brien M.J."/>
            <person name="Copetti D."/>
            <person name="Mohd Noor M.I."/>
            <person name="Ong R.C."/>
            <person name="Putra M."/>
            <person name="Sireger I.Z."/>
            <person name="Indrioko S."/>
            <person name="Kosugi Y."/>
            <person name="Izuno A."/>
            <person name="Isagi Y."/>
            <person name="Lee S.L."/>
            <person name="Shimizu K.K."/>
        </authorList>
    </citation>
    <scope>NUCLEOTIDE SEQUENCE [LARGE SCALE GENOMIC DNA]</scope>
    <source>
        <strain evidence="2">214</strain>
    </source>
</reference>
<keyword evidence="3" id="KW-1185">Reference proteome</keyword>
<evidence type="ECO:0008006" key="4">
    <source>
        <dbReference type="Google" id="ProtNLM"/>
    </source>
</evidence>
<protein>
    <recommendedName>
        <fullName evidence="4">Protein PHLOEM PROTEIN 2-LIKE A10</fullName>
    </recommendedName>
</protein>
<evidence type="ECO:0000313" key="2">
    <source>
        <dbReference type="EMBL" id="GKV20041.1"/>
    </source>
</evidence>
<keyword evidence="1" id="KW-1133">Transmembrane helix</keyword>
<dbReference type="InterPro" id="IPR019141">
    <property type="entry name" value="DUF2045"/>
</dbReference>
<evidence type="ECO:0000313" key="3">
    <source>
        <dbReference type="Proteomes" id="UP001054252"/>
    </source>
</evidence>
<evidence type="ECO:0000256" key="1">
    <source>
        <dbReference type="SAM" id="Phobius"/>
    </source>
</evidence>
<feature type="transmembrane region" description="Helical" evidence="1">
    <location>
        <begin position="19"/>
        <end position="37"/>
    </location>
</feature>
<comment type="caution">
    <text evidence="2">The sequence shown here is derived from an EMBL/GenBank/DDBJ whole genome shotgun (WGS) entry which is preliminary data.</text>
</comment>
<name>A0AAV5K5N3_9ROSI</name>
<dbReference type="PANTHER" id="PTHR21477:SF12">
    <property type="entry name" value="PROTEIN PHLOEM PROTEIN 2-LIKE A10"/>
    <property type="match status" value="1"/>
</dbReference>
<gene>
    <name evidence="2" type="ORF">SLEP1_g30218</name>
</gene>
<dbReference type="AlphaFoldDB" id="A0AAV5K5N3"/>
<dbReference type="Proteomes" id="UP001054252">
    <property type="component" value="Unassembled WGS sequence"/>
</dbReference>
<dbReference type="EMBL" id="BPVZ01000054">
    <property type="protein sequence ID" value="GKV20041.1"/>
    <property type="molecule type" value="Genomic_DNA"/>
</dbReference>
<sequence>MDLQLVNEALSFSKRRRKWLILLAVCGVSGYGVYKAYHLPSVVKKRERLMKLFGAVFSLAELLSDSAETISVVSKDLKEFLQSDSDKIPNSLKQISKIARSEEFSESLIRVTEALTLGILRGYKLQSRSGNELETGSANSSFPDRVMDRIFSNAGTGFVSVVVGSFARNLVLGFYSNDGVVNGWSGNGGGNVSRSVSGSSDVPSWVNVICDDKCKELIGDCIQKFVSTTVAVYLDKTMHINTYDELFAGLTNPKHQHNVRDVLVSVCNGAVETLVRTSHQVLTTSDSNSKSTPGSRCSIIDQSEDAGEVTDECFEKEASLKQMKKESPIDRVQNGGWVDKVTSTLAVPSNRKFVLDVTGRVTFETIRSVVEFFLWKLSDGLKRSYNVVHEEVVDRGLEVIRYVGAKSSVIVTICLALYLHILGGTRVLLSA</sequence>
<proteinExistence type="predicted"/>
<accession>A0AAV5K5N3</accession>
<keyword evidence="1" id="KW-0472">Membrane</keyword>
<dbReference type="PANTHER" id="PTHR21477">
    <property type="entry name" value="ZGC:172139"/>
    <property type="match status" value="1"/>
</dbReference>
<keyword evidence="1" id="KW-0812">Transmembrane</keyword>
<organism evidence="2 3">
    <name type="scientific">Rubroshorea leprosula</name>
    <dbReference type="NCBI Taxonomy" id="152421"/>
    <lineage>
        <taxon>Eukaryota</taxon>
        <taxon>Viridiplantae</taxon>
        <taxon>Streptophyta</taxon>
        <taxon>Embryophyta</taxon>
        <taxon>Tracheophyta</taxon>
        <taxon>Spermatophyta</taxon>
        <taxon>Magnoliopsida</taxon>
        <taxon>eudicotyledons</taxon>
        <taxon>Gunneridae</taxon>
        <taxon>Pentapetalae</taxon>
        <taxon>rosids</taxon>
        <taxon>malvids</taxon>
        <taxon>Malvales</taxon>
        <taxon>Dipterocarpaceae</taxon>
        <taxon>Rubroshorea</taxon>
    </lineage>
</organism>